<gene>
    <name evidence="2" type="ORF">DM868_14890</name>
</gene>
<evidence type="ECO:0000256" key="1">
    <source>
        <dbReference type="SAM" id="MobiDB-lite"/>
    </source>
</evidence>
<evidence type="ECO:0000313" key="3">
    <source>
        <dbReference type="Proteomes" id="UP000308037"/>
    </source>
</evidence>
<organism evidence="2 3">
    <name type="scientific">Natronomonas salsuginis</name>
    <dbReference type="NCBI Taxonomy" id="2217661"/>
    <lineage>
        <taxon>Archaea</taxon>
        <taxon>Methanobacteriati</taxon>
        <taxon>Methanobacteriota</taxon>
        <taxon>Stenosarchaea group</taxon>
        <taxon>Halobacteria</taxon>
        <taxon>Halobacteriales</taxon>
        <taxon>Natronomonadaceae</taxon>
        <taxon>Natronomonas</taxon>
    </lineage>
</organism>
<dbReference type="AlphaFoldDB" id="A0A4U5J6U3"/>
<dbReference type="RefSeq" id="WP_137277630.1">
    <property type="nucleotide sequence ID" value="NZ_QKNX01000011.1"/>
</dbReference>
<feature type="compositionally biased region" description="Basic and acidic residues" evidence="1">
    <location>
        <begin position="1"/>
        <end position="20"/>
    </location>
</feature>
<keyword evidence="3" id="KW-1185">Reference proteome</keyword>
<feature type="compositionally biased region" description="Basic residues" evidence="1">
    <location>
        <begin position="60"/>
        <end position="71"/>
    </location>
</feature>
<comment type="caution">
    <text evidence="2">The sequence shown here is derived from an EMBL/GenBank/DDBJ whole genome shotgun (WGS) entry which is preliminary data.</text>
</comment>
<dbReference type="Proteomes" id="UP000308037">
    <property type="component" value="Unassembled WGS sequence"/>
</dbReference>
<name>A0A4U5J6U3_9EURY</name>
<dbReference type="EMBL" id="QKNX01000011">
    <property type="protein sequence ID" value="TKR24344.1"/>
    <property type="molecule type" value="Genomic_DNA"/>
</dbReference>
<reference evidence="2 3" key="1">
    <citation type="submission" date="2019-04" db="EMBL/GenBank/DDBJ databases">
        <title>Natronomonas sp. F20-122 a newhaloarchaeon isolated from a saline saltern of Isla Bacuta, Huelva, Spain.</title>
        <authorList>
            <person name="Duran-Viseras A."/>
            <person name="Sanchez-Porro C."/>
            <person name="Ventosa A."/>
        </authorList>
    </citation>
    <scope>NUCLEOTIDE SEQUENCE [LARGE SCALE GENOMIC DNA]</scope>
    <source>
        <strain evidence="2 3">F20-122</strain>
    </source>
</reference>
<feature type="region of interest" description="Disordered" evidence="1">
    <location>
        <begin position="1"/>
        <end position="71"/>
    </location>
</feature>
<proteinExistence type="predicted"/>
<accession>A0A4U5J6U3</accession>
<sequence>MSTRHTDGPNGRIDDDHREPSPSTGWRESYRILGVTPPDEPCSYPPETIAAADDPSLTLRNRRKHARRTTT</sequence>
<protein>
    <submittedName>
        <fullName evidence="2">Uncharacterized protein</fullName>
    </submittedName>
</protein>
<evidence type="ECO:0000313" key="2">
    <source>
        <dbReference type="EMBL" id="TKR24344.1"/>
    </source>
</evidence>